<dbReference type="AlphaFoldDB" id="A0A4Y2KKX4"/>
<evidence type="ECO:0000313" key="1">
    <source>
        <dbReference type="EMBL" id="GBN03234.1"/>
    </source>
</evidence>
<comment type="caution">
    <text evidence="1">The sequence shown here is derived from an EMBL/GenBank/DDBJ whole genome shotgun (WGS) entry which is preliminary data.</text>
</comment>
<evidence type="ECO:0000313" key="2">
    <source>
        <dbReference type="Proteomes" id="UP000499080"/>
    </source>
</evidence>
<reference evidence="1 2" key="1">
    <citation type="journal article" date="2019" name="Sci. Rep.">
        <title>Orb-weaving spider Araneus ventricosus genome elucidates the spidroin gene catalogue.</title>
        <authorList>
            <person name="Kono N."/>
            <person name="Nakamura H."/>
            <person name="Ohtoshi R."/>
            <person name="Moran D.A.P."/>
            <person name="Shinohara A."/>
            <person name="Yoshida Y."/>
            <person name="Fujiwara M."/>
            <person name="Mori M."/>
            <person name="Tomita M."/>
            <person name="Arakawa K."/>
        </authorList>
    </citation>
    <scope>NUCLEOTIDE SEQUENCE [LARGE SCALE GENOMIC DNA]</scope>
</reference>
<dbReference type="EMBL" id="BGPR01004776">
    <property type="protein sequence ID" value="GBN03234.1"/>
    <property type="molecule type" value="Genomic_DNA"/>
</dbReference>
<proteinExistence type="predicted"/>
<keyword evidence="2" id="KW-1185">Reference proteome</keyword>
<gene>
    <name evidence="1" type="ORF">AVEN_229014_1</name>
</gene>
<organism evidence="1 2">
    <name type="scientific">Araneus ventricosus</name>
    <name type="common">Orbweaver spider</name>
    <name type="synonym">Epeira ventricosa</name>
    <dbReference type="NCBI Taxonomy" id="182803"/>
    <lineage>
        <taxon>Eukaryota</taxon>
        <taxon>Metazoa</taxon>
        <taxon>Ecdysozoa</taxon>
        <taxon>Arthropoda</taxon>
        <taxon>Chelicerata</taxon>
        <taxon>Arachnida</taxon>
        <taxon>Araneae</taxon>
        <taxon>Araneomorphae</taxon>
        <taxon>Entelegynae</taxon>
        <taxon>Araneoidea</taxon>
        <taxon>Araneidae</taxon>
        <taxon>Araneus</taxon>
    </lineage>
</organism>
<sequence length="89" mass="10354">MLLLAFINIKFLQRMNFRNPKFYEKFVLSSKPPYELKRDIHNFSTPHFLENTASKRFVNVTRRKLVRGVAVRLDPASNGVEQCGLQCPA</sequence>
<accession>A0A4Y2KKX4</accession>
<protein>
    <submittedName>
        <fullName evidence="1">Uncharacterized protein</fullName>
    </submittedName>
</protein>
<dbReference type="Proteomes" id="UP000499080">
    <property type="component" value="Unassembled WGS sequence"/>
</dbReference>
<name>A0A4Y2KKX4_ARAVE</name>